<evidence type="ECO:0000313" key="3">
    <source>
        <dbReference type="Proteomes" id="UP000241462"/>
    </source>
</evidence>
<dbReference type="Proteomes" id="UP000241462">
    <property type="component" value="Unassembled WGS sequence"/>
</dbReference>
<proteinExistence type="predicted"/>
<reference evidence="2 3" key="1">
    <citation type="journal article" date="2018" name="Mycol. Prog.">
        <title>Coniella lustricola, a new species from submerged detritus.</title>
        <authorList>
            <person name="Raudabaugh D.B."/>
            <person name="Iturriaga T."/>
            <person name="Carver A."/>
            <person name="Mondo S."/>
            <person name="Pangilinan J."/>
            <person name="Lipzen A."/>
            <person name="He G."/>
            <person name="Amirebrahimi M."/>
            <person name="Grigoriev I.V."/>
            <person name="Miller A.N."/>
        </authorList>
    </citation>
    <scope>NUCLEOTIDE SEQUENCE [LARGE SCALE GENOMIC DNA]</scope>
    <source>
        <strain evidence="2 3">B22-T-1</strain>
    </source>
</reference>
<dbReference type="InParanoid" id="A0A2T3A5D1"/>
<dbReference type="AlphaFoldDB" id="A0A2T3A5D1"/>
<gene>
    <name evidence="2" type="ORF">BD289DRAFT_483456</name>
</gene>
<dbReference type="EMBL" id="KZ678464">
    <property type="protein sequence ID" value="PSR83198.1"/>
    <property type="molecule type" value="Genomic_DNA"/>
</dbReference>
<name>A0A2T3A5D1_9PEZI</name>
<organism evidence="2 3">
    <name type="scientific">Coniella lustricola</name>
    <dbReference type="NCBI Taxonomy" id="2025994"/>
    <lineage>
        <taxon>Eukaryota</taxon>
        <taxon>Fungi</taxon>
        <taxon>Dikarya</taxon>
        <taxon>Ascomycota</taxon>
        <taxon>Pezizomycotina</taxon>
        <taxon>Sordariomycetes</taxon>
        <taxon>Sordariomycetidae</taxon>
        <taxon>Diaporthales</taxon>
        <taxon>Schizoparmaceae</taxon>
        <taxon>Coniella</taxon>
    </lineage>
</organism>
<protein>
    <recommendedName>
        <fullName evidence="4">PLAC8 family-domain-containing protein</fullName>
    </recommendedName>
</protein>
<feature type="region of interest" description="Disordered" evidence="1">
    <location>
        <begin position="130"/>
        <end position="166"/>
    </location>
</feature>
<evidence type="ECO:0000313" key="2">
    <source>
        <dbReference type="EMBL" id="PSR83198.1"/>
    </source>
</evidence>
<keyword evidence="3" id="KW-1185">Reference proteome</keyword>
<feature type="region of interest" description="Disordered" evidence="1">
    <location>
        <begin position="22"/>
        <end position="56"/>
    </location>
</feature>
<evidence type="ECO:0000256" key="1">
    <source>
        <dbReference type="SAM" id="MobiDB-lite"/>
    </source>
</evidence>
<sequence length="166" mass="18395">MASLPVGQDPYQQPLYVPVQAPYEDPRHGTYAPPLPGHGFNEHQEASSVGPTGDESVLQRSLTADLEHGDQQGLRDPGLSSPVFHEPYCGFCAPFSLCLTTCCLPCVTYGKTKHRLRFGNDMERYESCNGPEKEVQFRQSLPGASRLTSEQYHSPSGMEARPQREK</sequence>
<accession>A0A2T3A5D1</accession>
<evidence type="ECO:0008006" key="4">
    <source>
        <dbReference type="Google" id="ProtNLM"/>
    </source>
</evidence>